<evidence type="ECO:0000256" key="1">
    <source>
        <dbReference type="SAM" id="MobiDB-lite"/>
    </source>
</evidence>
<dbReference type="Proteomes" id="UP000272400">
    <property type="component" value="Unassembled WGS sequence"/>
</dbReference>
<protein>
    <submittedName>
        <fullName evidence="2">Uncharacterized protein</fullName>
    </submittedName>
</protein>
<proteinExistence type="predicted"/>
<evidence type="ECO:0000313" key="3">
    <source>
        <dbReference type="Proteomes" id="UP000272400"/>
    </source>
</evidence>
<accession>A0A3N1D4U5</accession>
<dbReference type="AlphaFoldDB" id="A0A3N1D4U5"/>
<feature type="region of interest" description="Disordered" evidence="1">
    <location>
        <begin position="1"/>
        <end position="25"/>
    </location>
</feature>
<name>A0A3N1D4U5_9ACTN</name>
<dbReference type="InterPro" id="IPR046609">
    <property type="entry name" value="DUF6668"/>
</dbReference>
<gene>
    <name evidence="2" type="ORF">EDD29_6218</name>
</gene>
<evidence type="ECO:0000313" key="2">
    <source>
        <dbReference type="EMBL" id="ROO88547.1"/>
    </source>
</evidence>
<dbReference type="EMBL" id="RJKE01000001">
    <property type="protein sequence ID" value="ROO88547.1"/>
    <property type="molecule type" value="Genomic_DNA"/>
</dbReference>
<sequence length="187" mass="20161">MLGAVGRSGKVPMRGTVRRPHPGLPARAVRDDRAAAIWLVGCHGGAGATTLAALIGVRDAGRCWPVPRTGRANVVLVAHPDAPGMRAVHVAARQHAEYPALSAGINLLGLVLNSWAPGRLPRDLRQLRESLGAAVPQVWEVEYIEALRLGRSPSEVGRLPRSLRVLRRDLVNEGWVSSLQRINREGD</sequence>
<keyword evidence="3" id="KW-1185">Reference proteome</keyword>
<organism evidence="2 3">
    <name type="scientific">Actinocorallia herbida</name>
    <dbReference type="NCBI Taxonomy" id="58109"/>
    <lineage>
        <taxon>Bacteria</taxon>
        <taxon>Bacillati</taxon>
        <taxon>Actinomycetota</taxon>
        <taxon>Actinomycetes</taxon>
        <taxon>Streptosporangiales</taxon>
        <taxon>Thermomonosporaceae</taxon>
        <taxon>Actinocorallia</taxon>
    </lineage>
</organism>
<reference evidence="2 3" key="1">
    <citation type="submission" date="2018-11" db="EMBL/GenBank/DDBJ databases">
        <title>Sequencing the genomes of 1000 actinobacteria strains.</title>
        <authorList>
            <person name="Klenk H.-P."/>
        </authorList>
    </citation>
    <scope>NUCLEOTIDE SEQUENCE [LARGE SCALE GENOMIC DNA]</scope>
    <source>
        <strain evidence="2 3">DSM 44254</strain>
    </source>
</reference>
<dbReference type="Pfam" id="PF20373">
    <property type="entry name" value="DUF6668"/>
    <property type="match status" value="1"/>
</dbReference>
<comment type="caution">
    <text evidence="2">The sequence shown here is derived from an EMBL/GenBank/DDBJ whole genome shotgun (WGS) entry which is preliminary data.</text>
</comment>